<dbReference type="Gene3D" id="3.90.550.10">
    <property type="entry name" value="Spore Coat Polysaccharide Biosynthesis Protein SpsA, Chain A"/>
    <property type="match status" value="2"/>
</dbReference>
<dbReference type="GO" id="GO:0016757">
    <property type="term" value="F:glycosyltransferase activity"/>
    <property type="evidence" value="ECO:0007669"/>
    <property type="project" value="InterPro"/>
</dbReference>
<name>A0A087E7I1_9BIFI</name>
<organism evidence="3 4">
    <name type="scientific">Bifidobacterium subtile</name>
    <dbReference type="NCBI Taxonomy" id="77635"/>
    <lineage>
        <taxon>Bacteria</taxon>
        <taxon>Bacillati</taxon>
        <taxon>Actinomycetota</taxon>
        <taxon>Actinomycetes</taxon>
        <taxon>Bifidobacteriales</taxon>
        <taxon>Bifidobacteriaceae</taxon>
        <taxon>Bifidobacterium</taxon>
    </lineage>
</organism>
<proteinExistence type="predicted"/>
<dbReference type="Pfam" id="PF00535">
    <property type="entry name" value="Glycos_transf_2"/>
    <property type="match status" value="1"/>
</dbReference>
<dbReference type="eggNOG" id="COG0463">
    <property type="taxonomic scope" value="Bacteria"/>
</dbReference>
<dbReference type="Proteomes" id="UP000029055">
    <property type="component" value="Unassembled WGS sequence"/>
</dbReference>
<dbReference type="Pfam" id="PF14393">
    <property type="entry name" value="DUF4422"/>
    <property type="match status" value="1"/>
</dbReference>
<dbReference type="Pfam" id="PF01501">
    <property type="entry name" value="Glyco_transf_8"/>
    <property type="match status" value="1"/>
</dbReference>
<keyword evidence="4" id="KW-1185">Reference proteome</keyword>
<protein>
    <submittedName>
        <fullName evidence="3">Glycosyl transferase family protein</fullName>
    </submittedName>
</protein>
<dbReference type="CDD" id="cd00761">
    <property type="entry name" value="Glyco_tranf_GTA_type"/>
    <property type="match status" value="1"/>
</dbReference>
<feature type="domain" description="DUF4422" evidence="2">
    <location>
        <begin position="388"/>
        <end position="628"/>
    </location>
</feature>
<reference evidence="3 4" key="1">
    <citation type="submission" date="2014-03" db="EMBL/GenBank/DDBJ databases">
        <title>Genomics of Bifidobacteria.</title>
        <authorList>
            <person name="Ventura M."/>
            <person name="Milani C."/>
            <person name="Lugli G.A."/>
        </authorList>
    </citation>
    <scope>NUCLEOTIDE SEQUENCE [LARGE SCALE GENOMIC DNA]</scope>
    <source>
        <strain evidence="3 4">LMG 11597</strain>
    </source>
</reference>
<dbReference type="InterPro" id="IPR029044">
    <property type="entry name" value="Nucleotide-diphossugar_trans"/>
</dbReference>
<dbReference type="EMBL" id="JGZR01000006">
    <property type="protein sequence ID" value="KFJ03732.1"/>
    <property type="molecule type" value="Genomic_DNA"/>
</dbReference>
<evidence type="ECO:0000259" key="2">
    <source>
        <dbReference type="Pfam" id="PF14393"/>
    </source>
</evidence>
<dbReference type="STRING" id="77635.BISU_0207"/>
<comment type="caution">
    <text evidence="3">The sequence shown here is derived from an EMBL/GenBank/DDBJ whole genome shotgun (WGS) entry which is preliminary data.</text>
</comment>
<feature type="domain" description="Glycosyltransferase 2-like" evidence="1">
    <location>
        <begin position="5"/>
        <end position="126"/>
    </location>
</feature>
<dbReference type="RefSeq" id="WP_024463054.1">
    <property type="nucleotide sequence ID" value="NZ_CP062939.1"/>
</dbReference>
<dbReference type="InterPro" id="IPR025536">
    <property type="entry name" value="DUF4422"/>
</dbReference>
<keyword evidence="3" id="KW-0808">Transferase</keyword>
<dbReference type="InterPro" id="IPR050834">
    <property type="entry name" value="Glycosyltransf_2"/>
</dbReference>
<gene>
    <name evidence="3" type="ORF">BISU_0207</name>
</gene>
<dbReference type="InterPro" id="IPR002495">
    <property type="entry name" value="Glyco_trans_8"/>
</dbReference>
<evidence type="ECO:0000313" key="4">
    <source>
        <dbReference type="Proteomes" id="UP000029055"/>
    </source>
</evidence>
<dbReference type="PANTHER" id="PTHR43685">
    <property type="entry name" value="GLYCOSYLTRANSFERASE"/>
    <property type="match status" value="1"/>
</dbReference>
<evidence type="ECO:0000313" key="3">
    <source>
        <dbReference type="EMBL" id="KFJ03732.1"/>
    </source>
</evidence>
<sequence length="1009" mass="114582">MPKISIIVAAYNVEAYLADCLASISAQTFPDFEAIVVDDASTDATAQILEAAADKDPRIVAVTHESNQGLHLVRKTGVEHASGDYAFFLDGDDAIAPDFCKELASEIAGHPADILHFGLDVVGSNGILESECQAFEAFNNAPTDDAAGEDILRNIFDPERGQQVDWRVTQRLMRTELLKSAFGAMTGERLERAEDGYECFVISALASSYRSFKQCRGYIYHYGRGVTGTNEISSDTYARFCAQFKACLDAAGDFTQQHGLAWTRESLLGFEHKAIELLANDWNVRVPDAEKPAAAKAMAEVFGPEITAREIYRFVRDRAYEFLEQKNVPNEGDRLFTALAVARSFTDLDPQSSAFPRYLWMKDKAENHMTQLQPAYNRIEAHRSQSTRIFVTSHKRADMPASDILQMVQVGPGNTTDRFLDAFHDDTGDNISAKNPMYCELTTQYWAWKNAKADYYGFCHYRRYFDFSDVEHEENPYGEIMDDYIDAEATAKYGLDDDAIAKSIAGYDVVTTGIKDLRGIINGLGTPKAVWAAAPYLLNRDLRHVYDILCAMHPDYAKDANDFLDGHYSCFCNMFIMKKDIFFDYCAWLFPILEEFERTTDMSRYSKEALRTPGHLSERLLNIYLMHHKRIGSGWKTKELQCVHFTNPEPEHVLEPLQGVKDPSTIIPVVFAADNNYVPMLTTTIYSAMKNADPKRRYDVTVLQKDIDGQNQQTMREFFSRFSNMNLRFVNVDRKIAGYDLSTNNQHISNETYYRFLIQEILPFYSKVLYLDSDIIVTGDIAALYDTELGDNLLAACRDIDYLGNLNIKIDNKRIAYSKDILGMRNPYDYFQAGVLVLNTAAMRSHYSIGQWLEYASNPDFIYNDQDVLNVHCEGKVTFLDWNWDVIHDCDGRVAKVFSFAPNDIYDAYMRSRQDPKIIHYAGYIKPWVDPGCDFASVYWDYARRTPFYERLIGRVAEATAVMHLEAKKHQPALGDGNPLRKVIDPIAPLGSKRREALKAAGRLVRGRK</sequence>
<dbReference type="eggNOG" id="COG1442">
    <property type="taxonomic scope" value="Bacteria"/>
</dbReference>
<evidence type="ECO:0000259" key="1">
    <source>
        <dbReference type="Pfam" id="PF00535"/>
    </source>
</evidence>
<dbReference type="SUPFAM" id="SSF53448">
    <property type="entry name" value="Nucleotide-diphospho-sugar transferases"/>
    <property type="match status" value="2"/>
</dbReference>
<dbReference type="InterPro" id="IPR001173">
    <property type="entry name" value="Glyco_trans_2-like"/>
</dbReference>
<accession>A0A087E7I1</accession>
<dbReference type="PANTHER" id="PTHR43685:SF2">
    <property type="entry name" value="GLYCOSYLTRANSFERASE 2-LIKE DOMAIN-CONTAINING PROTEIN"/>
    <property type="match status" value="1"/>
</dbReference>
<dbReference type="OrthoDB" id="3183633at2"/>
<dbReference type="CDD" id="cd04194">
    <property type="entry name" value="GT8_A4GalT_like"/>
    <property type="match status" value="1"/>
</dbReference>
<dbReference type="AlphaFoldDB" id="A0A087E7I1"/>